<protein>
    <submittedName>
        <fullName evidence="2">Uncharacterized protein</fullName>
    </submittedName>
</protein>
<evidence type="ECO:0000313" key="2">
    <source>
        <dbReference type="EMBL" id="KAF9154350.1"/>
    </source>
</evidence>
<name>A0A9P5VDU2_9FUNG</name>
<evidence type="ECO:0000256" key="1">
    <source>
        <dbReference type="SAM" id="SignalP"/>
    </source>
</evidence>
<evidence type="ECO:0000313" key="3">
    <source>
        <dbReference type="Proteomes" id="UP000748756"/>
    </source>
</evidence>
<feature type="chain" id="PRO_5040269004" evidence="1">
    <location>
        <begin position="20"/>
        <end position="116"/>
    </location>
</feature>
<dbReference type="OrthoDB" id="2442570at2759"/>
<proteinExistence type="predicted"/>
<keyword evidence="1" id="KW-0732">Signal</keyword>
<dbReference type="Proteomes" id="UP000748756">
    <property type="component" value="Unassembled WGS sequence"/>
</dbReference>
<organism evidence="2 3">
    <name type="scientific">Linnemannia schmuckeri</name>
    <dbReference type="NCBI Taxonomy" id="64567"/>
    <lineage>
        <taxon>Eukaryota</taxon>
        <taxon>Fungi</taxon>
        <taxon>Fungi incertae sedis</taxon>
        <taxon>Mucoromycota</taxon>
        <taxon>Mortierellomycotina</taxon>
        <taxon>Mortierellomycetes</taxon>
        <taxon>Mortierellales</taxon>
        <taxon>Mortierellaceae</taxon>
        <taxon>Linnemannia</taxon>
    </lineage>
</organism>
<accession>A0A9P5VDU2</accession>
<feature type="signal peptide" evidence="1">
    <location>
        <begin position="1"/>
        <end position="19"/>
    </location>
</feature>
<keyword evidence="3" id="KW-1185">Reference proteome</keyword>
<dbReference type="AlphaFoldDB" id="A0A9P5VDU2"/>
<dbReference type="EMBL" id="JAAAUQ010000121">
    <property type="protein sequence ID" value="KAF9154350.1"/>
    <property type="molecule type" value="Genomic_DNA"/>
</dbReference>
<sequence>MLKSVLMLALCATVPFAQAYEIHIWNNAGKKISLPQVPSHQSCICLKNTETAKIYNKEGGNVKLFFTDDCTGNYSVLFLGKTQNNAQQINSLSIGGSGIPSSGPLTCPNYFDIHTK</sequence>
<reference evidence="2" key="1">
    <citation type="journal article" date="2020" name="Fungal Divers.">
        <title>Resolving the Mortierellaceae phylogeny through synthesis of multi-gene phylogenetics and phylogenomics.</title>
        <authorList>
            <person name="Vandepol N."/>
            <person name="Liber J."/>
            <person name="Desiro A."/>
            <person name="Na H."/>
            <person name="Kennedy M."/>
            <person name="Barry K."/>
            <person name="Grigoriev I.V."/>
            <person name="Miller A.N."/>
            <person name="O'Donnell K."/>
            <person name="Stajich J.E."/>
            <person name="Bonito G."/>
        </authorList>
    </citation>
    <scope>NUCLEOTIDE SEQUENCE</scope>
    <source>
        <strain evidence="2">NRRL 6426</strain>
    </source>
</reference>
<comment type="caution">
    <text evidence="2">The sequence shown here is derived from an EMBL/GenBank/DDBJ whole genome shotgun (WGS) entry which is preliminary data.</text>
</comment>
<gene>
    <name evidence="2" type="ORF">BG015_001193</name>
</gene>